<dbReference type="InterPro" id="IPR029058">
    <property type="entry name" value="AB_hydrolase_fold"/>
</dbReference>
<keyword evidence="3" id="KW-1185">Reference proteome</keyword>
<name>A0A255YNI6_9SPHN</name>
<evidence type="ECO:0000313" key="3">
    <source>
        <dbReference type="Proteomes" id="UP000216991"/>
    </source>
</evidence>
<gene>
    <name evidence="2" type="ORF">CHU93_06395</name>
</gene>
<evidence type="ECO:0000256" key="1">
    <source>
        <dbReference type="SAM" id="SignalP"/>
    </source>
</evidence>
<comment type="caution">
    <text evidence="2">The sequence shown here is derived from an EMBL/GenBank/DDBJ whole genome shotgun (WGS) entry which is preliminary data.</text>
</comment>
<dbReference type="AlphaFoldDB" id="A0A255YNI6"/>
<protein>
    <recommendedName>
        <fullName evidence="4">Dienelactone hydrolase</fullName>
    </recommendedName>
</protein>
<accession>A0A255YNI6</accession>
<proteinExistence type="predicted"/>
<feature type="signal peptide" evidence="1">
    <location>
        <begin position="1"/>
        <end position="22"/>
    </location>
</feature>
<dbReference type="Proteomes" id="UP000216991">
    <property type="component" value="Unassembled WGS sequence"/>
</dbReference>
<evidence type="ECO:0008006" key="4">
    <source>
        <dbReference type="Google" id="ProtNLM"/>
    </source>
</evidence>
<sequence>MLFRLRLLCLTALCLLAAPAAAAVCDALWVDRARGRAIPVRIQLPESGARLAAIIWSPGLGATTSGGGVWARGWLAAGFAVITVQHPGSDNIAYAREPAATRPARLRRATSGLHMAERAGDVGLVLDELARRPREGACDLARIDPDRIGVAGHSLGAWTVQALAGQRFGGERGQIDRRPRAFIGLSGSQLEPGDPAAIFGGIGRPYLMISGTLDGAGDGDIVARRTMIWRGLPADGRKYMALFGDATHMMFAGNRPATTALGRRVEAEVIRLSTAFWRRWLLDDAAADAVLAHPGLPAADRWEHK</sequence>
<dbReference type="Gene3D" id="3.40.50.1820">
    <property type="entry name" value="alpha/beta hydrolase"/>
    <property type="match status" value="1"/>
</dbReference>
<dbReference type="EMBL" id="NOXT01000099">
    <property type="protein sequence ID" value="OYQ30783.1"/>
    <property type="molecule type" value="Genomic_DNA"/>
</dbReference>
<reference evidence="2 3" key="1">
    <citation type="submission" date="2017-07" db="EMBL/GenBank/DDBJ databases">
        <title>Sandarakinorhabdus cyanobacteriorum sp. nov., a novel bacterium isolated from cyanobacterial aggregates in a eutrophic lake.</title>
        <authorList>
            <person name="Cai H."/>
        </authorList>
    </citation>
    <scope>NUCLEOTIDE SEQUENCE [LARGE SCALE GENOMIC DNA]</scope>
    <source>
        <strain evidence="2 3">TH057</strain>
    </source>
</reference>
<dbReference type="SUPFAM" id="SSF53474">
    <property type="entry name" value="alpha/beta-Hydrolases"/>
    <property type="match status" value="1"/>
</dbReference>
<keyword evidence="1" id="KW-0732">Signal</keyword>
<feature type="chain" id="PRO_5013259671" description="Dienelactone hydrolase" evidence="1">
    <location>
        <begin position="23"/>
        <end position="305"/>
    </location>
</feature>
<organism evidence="2 3">
    <name type="scientific">Sandarakinorhabdus cyanobacteriorum</name>
    <dbReference type="NCBI Taxonomy" id="1981098"/>
    <lineage>
        <taxon>Bacteria</taxon>
        <taxon>Pseudomonadati</taxon>
        <taxon>Pseudomonadota</taxon>
        <taxon>Alphaproteobacteria</taxon>
        <taxon>Sphingomonadales</taxon>
        <taxon>Sphingosinicellaceae</taxon>
        <taxon>Sandarakinorhabdus</taxon>
    </lineage>
</organism>
<evidence type="ECO:0000313" key="2">
    <source>
        <dbReference type="EMBL" id="OYQ30783.1"/>
    </source>
</evidence>